<dbReference type="AlphaFoldDB" id="A0A8J2MZE2"/>
<reference evidence="3" key="1">
    <citation type="submission" date="2021-04" db="EMBL/GenBank/DDBJ databases">
        <authorList>
            <person name="Chebbi M.A.C M."/>
        </authorList>
    </citation>
    <scope>NUCLEOTIDE SEQUENCE</scope>
</reference>
<dbReference type="PROSITE" id="PS50081">
    <property type="entry name" value="ZF_DAG_PE_2"/>
    <property type="match status" value="1"/>
</dbReference>
<evidence type="ECO:0000313" key="3">
    <source>
        <dbReference type="EMBL" id="CAG5109295.1"/>
    </source>
</evidence>
<comment type="caution">
    <text evidence="3">The sequence shown here is derived from an EMBL/GenBank/DDBJ whole genome shotgun (WGS) entry which is preliminary data.</text>
</comment>
<dbReference type="InterPro" id="IPR036691">
    <property type="entry name" value="Endo/exonu/phosph_ase_sf"/>
</dbReference>
<name>A0A8J2MZE2_COTCN</name>
<dbReference type="InterPro" id="IPR002219">
    <property type="entry name" value="PKC_DAG/PE"/>
</dbReference>
<dbReference type="PANTHER" id="PTHR33395">
    <property type="entry name" value="TRANSCRIPTASE, PUTATIVE-RELATED-RELATED"/>
    <property type="match status" value="1"/>
</dbReference>
<evidence type="ECO:0000256" key="1">
    <source>
        <dbReference type="SAM" id="MobiDB-lite"/>
    </source>
</evidence>
<feature type="domain" description="Phorbol-ester/DAG-type" evidence="2">
    <location>
        <begin position="1"/>
        <end position="40"/>
    </location>
</feature>
<proteinExistence type="predicted"/>
<protein>
    <recommendedName>
        <fullName evidence="2">Phorbol-ester/DAG-type domain-containing protein</fullName>
    </recommendedName>
</protein>
<dbReference type="Pfam" id="PF03372">
    <property type="entry name" value="Exo_endo_phos"/>
    <property type="match status" value="1"/>
</dbReference>
<dbReference type="Proteomes" id="UP000786811">
    <property type="component" value="Unassembled WGS sequence"/>
</dbReference>
<evidence type="ECO:0000259" key="2">
    <source>
        <dbReference type="PROSITE" id="PS50081"/>
    </source>
</evidence>
<dbReference type="SUPFAM" id="SSF56219">
    <property type="entry name" value="DNase I-like"/>
    <property type="match status" value="1"/>
</dbReference>
<dbReference type="Gene3D" id="3.60.10.10">
    <property type="entry name" value="Endonuclease/exonuclease/phosphatase"/>
    <property type="match status" value="1"/>
</dbReference>
<dbReference type="InterPro" id="IPR005135">
    <property type="entry name" value="Endo/exonuclease/phosphatase"/>
</dbReference>
<dbReference type="PANTHER" id="PTHR33395:SF22">
    <property type="entry name" value="REVERSE TRANSCRIPTASE DOMAIN-CONTAINING PROTEIN"/>
    <property type="match status" value="1"/>
</dbReference>
<dbReference type="EMBL" id="CAJNRD030001124">
    <property type="protein sequence ID" value="CAG5109295.1"/>
    <property type="molecule type" value="Genomic_DNA"/>
</dbReference>
<feature type="compositionally biased region" description="Polar residues" evidence="1">
    <location>
        <begin position="115"/>
        <end position="145"/>
    </location>
</feature>
<dbReference type="GO" id="GO:0031012">
    <property type="term" value="C:extracellular matrix"/>
    <property type="evidence" value="ECO:0007669"/>
    <property type="project" value="TreeGrafter"/>
</dbReference>
<feature type="region of interest" description="Disordered" evidence="1">
    <location>
        <begin position="115"/>
        <end position="147"/>
    </location>
</feature>
<dbReference type="GO" id="GO:0007508">
    <property type="term" value="P:larval heart development"/>
    <property type="evidence" value="ECO:0007669"/>
    <property type="project" value="TreeGrafter"/>
</dbReference>
<keyword evidence="4" id="KW-1185">Reference proteome</keyword>
<dbReference type="GO" id="GO:0003824">
    <property type="term" value="F:catalytic activity"/>
    <property type="evidence" value="ECO:0007669"/>
    <property type="project" value="InterPro"/>
</dbReference>
<sequence>MNCSRCNRPVVRPTKCKTCKLTYHLSCAKDVAQSKAATYCVKSFGPSLSPLTIPSNSLAHTSGHSTTRPASILDRIRRKSSQSSFKSINSLPKTPPITSAGEDCVFLSPVEITSPKMSGSNDQASQVTSKSASQSVSGAPASQASPKFLVDTNDQRSTDLPTLNVLNPTQMAKPDWTKHTLDEKVNALLDMSYNNSLSIQNVAVCLTKCDENATTIMLVKSTLDSLVSTPFTQQANEYRMSSQLLISGIPNDLNTQQTNEQITHQIFEKLNIANLTTDILKIREFKNKRRQSGQNSTSTSRSLIVKLKSPEICEHIIEVKRRSPKLLAKNVFNTSSDSNQNKLIYINEFLHPDIYKFVQKIKTKAKLSKIKYVWTDRGNPIVTSTSINILSLNINSYLAHLARFEALVKKYKPHLITVVETWLNPDISVSLDGYSILRRDQGLVNANGQYTRGGGVACFVHSSLKSKLLYSSESHDINSPEFIIVDIIPPTGSHILLSSIYRRPQGQLLDSFFAQFSKYYPLYNNVLIMGDLNCNMLKSERSANHLKSFISEAGLYCIPFGLTFHTIDVDSWLDVIIIDGINKLGTFTKSASPFIGGHDYLLCNYKLELKTVYDKQVTYRDFKNCDHQSLAIDLNNKLNLGCINLEDFQPNELVTYFLDSINSSLDVFAPFTTRKLRRPSCPWLTHELKREFHIRDNLYKRARRTKDANSLALYKKMRKELKVKLNLARDAYFKQILENSSQQVNIWSNLKRMGIIKAKKSSPLDHFEADDLNYFYANILRKHPSCSRNFVNSLPSHATRKVDSVFHWSLIDLVDVTKNLQITLHKSKGRSPDGFDLKWLRDHIPSISLFLMTIFNCSLNTGSFPDAWKLVMILGSNRRLKLLDNCDLPSIIIDGNVIPYVNTTKHLGIHVTRNLSWDVHVAHTTRKVYATLNCLKYRRNILSTPTRKLLRLVNNTIRFIFNLRRDEHITPYKHKLNWLTIKFKRLYALACFMFKLLNSGEPKFLRSLFIEEPSEIRRSERIAAKSNNILFQIPNFSTTIYEHSFVISAIRLWKELPTEVINSLSIDSFKNKAFEFFMKLEREKYNTIGLKSSRLFDRKLDFGPKITSLWSLTLQSRLL</sequence>
<gene>
    <name evidence="3" type="ORF">HICCMSTLAB_LOCUS13931</name>
</gene>
<dbReference type="OrthoDB" id="10027367at2759"/>
<evidence type="ECO:0000313" key="4">
    <source>
        <dbReference type="Proteomes" id="UP000786811"/>
    </source>
</evidence>
<organism evidence="3 4">
    <name type="scientific">Cotesia congregata</name>
    <name type="common">Parasitoid wasp</name>
    <name type="synonym">Apanteles congregatus</name>
    <dbReference type="NCBI Taxonomy" id="51543"/>
    <lineage>
        <taxon>Eukaryota</taxon>
        <taxon>Metazoa</taxon>
        <taxon>Ecdysozoa</taxon>
        <taxon>Arthropoda</taxon>
        <taxon>Hexapoda</taxon>
        <taxon>Insecta</taxon>
        <taxon>Pterygota</taxon>
        <taxon>Neoptera</taxon>
        <taxon>Endopterygota</taxon>
        <taxon>Hymenoptera</taxon>
        <taxon>Apocrita</taxon>
        <taxon>Ichneumonoidea</taxon>
        <taxon>Braconidae</taxon>
        <taxon>Microgastrinae</taxon>
        <taxon>Cotesia</taxon>
    </lineage>
</organism>
<accession>A0A8J2MZE2</accession>
<dbReference type="GO" id="GO:0061343">
    <property type="term" value="P:cell adhesion involved in heart morphogenesis"/>
    <property type="evidence" value="ECO:0007669"/>
    <property type="project" value="TreeGrafter"/>
</dbReference>